<feature type="domain" description="STAS" evidence="1">
    <location>
        <begin position="34"/>
        <end position="140"/>
    </location>
</feature>
<comment type="caution">
    <text evidence="2">The sequence shown here is derived from an EMBL/GenBank/DDBJ whole genome shotgun (WGS) entry which is preliminary data.</text>
</comment>
<name>A0A941IQE2_9ACTN</name>
<accession>A0A941IQE2</accession>
<dbReference type="InterPro" id="IPR002645">
    <property type="entry name" value="STAS_dom"/>
</dbReference>
<protein>
    <submittedName>
        <fullName evidence="2">STAS domain-containing protein</fullName>
    </submittedName>
</protein>
<dbReference type="Gene3D" id="3.30.750.24">
    <property type="entry name" value="STAS domain"/>
    <property type="match status" value="1"/>
</dbReference>
<evidence type="ECO:0000313" key="2">
    <source>
        <dbReference type="EMBL" id="MBR7837555.1"/>
    </source>
</evidence>
<dbReference type="RefSeq" id="WP_212532022.1">
    <property type="nucleotide sequence ID" value="NZ_JAGSOG010000212.1"/>
</dbReference>
<gene>
    <name evidence="2" type="ORF">KDL01_30025</name>
</gene>
<dbReference type="InterPro" id="IPR036513">
    <property type="entry name" value="STAS_dom_sf"/>
</dbReference>
<dbReference type="Pfam" id="PF01740">
    <property type="entry name" value="STAS"/>
    <property type="match status" value="1"/>
</dbReference>
<proteinExistence type="predicted"/>
<evidence type="ECO:0000259" key="1">
    <source>
        <dbReference type="PROSITE" id="PS50801"/>
    </source>
</evidence>
<keyword evidence="3" id="KW-1185">Reference proteome</keyword>
<dbReference type="AlphaFoldDB" id="A0A941IQE2"/>
<organism evidence="2 3">
    <name type="scientific">Actinospica durhamensis</name>
    <dbReference type="NCBI Taxonomy" id="1508375"/>
    <lineage>
        <taxon>Bacteria</taxon>
        <taxon>Bacillati</taxon>
        <taxon>Actinomycetota</taxon>
        <taxon>Actinomycetes</taxon>
        <taxon>Catenulisporales</taxon>
        <taxon>Actinospicaceae</taxon>
        <taxon>Actinospica</taxon>
    </lineage>
</organism>
<dbReference type="EMBL" id="JAGSOG010000212">
    <property type="protein sequence ID" value="MBR7837555.1"/>
    <property type="molecule type" value="Genomic_DNA"/>
</dbReference>
<reference evidence="2" key="1">
    <citation type="submission" date="2021-04" db="EMBL/GenBank/DDBJ databases">
        <title>Genome based classification of Actinospica acidithermotolerans sp. nov., an actinobacterium isolated from an Indonesian hot spring.</title>
        <authorList>
            <person name="Kusuma A.B."/>
            <person name="Putra K.E."/>
            <person name="Nafisah S."/>
            <person name="Loh J."/>
            <person name="Nouioui I."/>
            <person name="Goodfellow M."/>
        </authorList>
    </citation>
    <scope>NUCLEOTIDE SEQUENCE</scope>
    <source>
        <strain evidence="2">CSCA 57</strain>
    </source>
</reference>
<dbReference type="SUPFAM" id="SSF52091">
    <property type="entry name" value="SpoIIaa-like"/>
    <property type="match status" value="1"/>
</dbReference>
<sequence>MPHVPHPDAFAHLSAHLRILDGTGPAIPGDDGAVAVLTLEGELDRWTVMSPEWAMALVQVTSAGAVEAGEVLVLDLRRLYFLDLTGLAELEDLAVLLATGGRRLAWSGTRPRIREFLRQAGADLGEEYPSAEIDQQHVAA</sequence>
<evidence type="ECO:0000313" key="3">
    <source>
        <dbReference type="Proteomes" id="UP000675781"/>
    </source>
</evidence>
<dbReference type="Proteomes" id="UP000675781">
    <property type="component" value="Unassembled WGS sequence"/>
</dbReference>
<dbReference type="PROSITE" id="PS50801">
    <property type="entry name" value="STAS"/>
    <property type="match status" value="1"/>
</dbReference>